<evidence type="ECO:0000256" key="2">
    <source>
        <dbReference type="ARBA" id="ARBA00004496"/>
    </source>
</evidence>
<evidence type="ECO:0000256" key="5">
    <source>
        <dbReference type="ARBA" id="ARBA00022490"/>
    </source>
</evidence>
<dbReference type="GO" id="GO:0003949">
    <property type="term" value="F:1-(5-phosphoribosyl)-5-[(5-phosphoribosylamino)methylideneamino]imidazole-4-carboxamide isomerase activity"/>
    <property type="evidence" value="ECO:0007669"/>
    <property type="project" value="UniProtKB-UniRule"/>
</dbReference>
<dbReference type="GO" id="GO:0000162">
    <property type="term" value="P:L-tryptophan biosynthetic process"/>
    <property type="evidence" value="ECO:0007669"/>
    <property type="project" value="TreeGrafter"/>
</dbReference>
<dbReference type="UniPathway" id="UPA00031">
    <property type="reaction ID" value="UER00009"/>
</dbReference>
<dbReference type="NCBIfam" id="NF010112">
    <property type="entry name" value="PRK13585.1"/>
    <property type="match status" value="1"/>
</dbReference>
<comment type="pathway">
    <text evidence="3 9 11">Amino-acid biosynthesis; L-histidine biosynthesis; L-histidine from 5-phospho-alpha-D-ribose 1-diphosphate: step 4/9.</text>
</comment>
<accession>A0A7C4MPZ9</accession>
<keyword evidence="5 9" id="KW-0963">Cytoplasm</keyword>
<sequence length="242" mass="26177">MIVIPAIDIKQGRCVRLLQGRMDAETVFSDNPAAMAVKWAQLGAERIHVVDLDGAVSKEPVHFETVHAIRQSVSVPIQIGGGIRDMKTISRYFDAGIDRVIIGTEAIRNPALVREASRRYPGRIVVGIDARNGKVAIEGWTQTTETAAVDLARSLEDCGVAAIHFTDIHRDGMQTGPNIEETRKLAEAISIPVIASGGVSTIEDIRRLLQLEAVGVVGVITGRALYAGTLDLQEAIRVAKKR</sequence>
<dbReference type="PANTHER" id="PTHR43090">
    <property type="entry name" value="1-(5-PHOSPHORIBOSYL)-5-[(5-PHOSPHORIBOSYLAMINO)METHYLIDENEAMINO] IMIDAZOLE-4-CARBOXAMIDE ISOMERASE"/>
    <property type="match status" value="1"/>
</dbReference>
<reference evidence="12" key="1">
    <citation type="journal article" date="2020" name="mSystems">
        <title>Genome- and Community-Level Interaction Insights into Carbon Utilization and Element Cycling Functions of Hydrothermarchaeota in Hydrothermal Sediment.</title>
        <authorList>
            <person name="Zhou Z."/>
            <person name="Liu Y."/>
            <person name="Xu W."/>
            <person name="Pan J."/>
            <person name="Luo Z.H."/>
            <person name="Li M."/>
        </authorList>
    </citation>
    <scope>NUCLEOTIDE SEQUENCE [LARGE SCALE GENOMIC DNA]</scope>
    <source>
        <strain evidence="12">SpSt-477</strain>
    </source>
</reference>
<evidence type="ECO:0000256" key="6">
    <source>
        <dbReference type="ARBA" id="ARBA00022605"/>
    </source>
</evidence>
<dbReference type="GO" id="GO:0000105">
    <property type="term" value="P:L-histidine biosynthetic process"/>
    <property type="evidence" value="ECO:0007669"/>
    <property type="project" value="UniProtKB-UniRule"/>
</dbReference>
<dbReference type="InterPro" id="IPR011060">
    <property type="entry name" value="RibuloseP-bd_barrel"/>
</dbReference>
<evidence type="ECO:0000256" key="11">
    <source>
        <dbReference type="RuleBase" id="RU003658"/>
    </source>
</evidence>
<dbReference type="PANTHER" id="PTHR43090:SF2">
    <property type="entry name" value="1-(5-PHOSPHORIBOSYL)-5-[(5-PHOSPHORIBOSYLAMINO)METHYLIDENEAMINO] IMIDAZOLE-4-CARBOXAMIDE ISOMERASE"/>
    <property type="match status" value="1"/>
</dbReference>
<evidence type="ECO:0000256" key="1">
    <source>
        <dbReference type="ARBA" id="ARBA00000901"/>
    </source>
</evidence>
<gene>
    <name evidence="9 12" type="primary">hisA</name>
    <name evidence="12" type="ORF">ENS29_05460</name>
</gene>
<dbReference type="EMBL" id="DSUH01000124">
    <property type="protein sequence ID" value="HGU32286.1"/>
    <property type="molecule type" value="Genomic_DNA"/>
</dbReference>
<feature type="active site" description="Proton acceptor" evidence="9">
    <location>
        <position position="8"/>
    </location>
</feature>
<dbReference type="Gene3D" id="3.20.20.70">
    <property type="entry name" value="Aldolase class I"/>
    <property type="match status" value="1"/>
</dbReference>
<dbReference type="CDD" id="cd04732">
    <property type="entry name" value="HisA"/>
    <property type="match status" value="1"/>
</dbReference>
<evidence type="ECO:0000256" key="8">
    <source>
        <dbReference type="ARBA" id="ARBA00023235"/>
    </source>
</evidence>
<dbReference type="EC" id="5.3.1.16" evidence="9 11"/>
<organism evidence="12">
    <name type="scientific">Desulfatirhabdium butyrativorans</name>
    <dbReference type="NCBI Taxonomy" id="340467"/>
    <lineage>
        <taxon>Bacteria</taxon>
        <taxon>Pseudomonadati</taxon>
        <taxon>Thermodesulfobacteriota</taxon>
        <taxon>Desulfobacteria</taxon>
        <taxon>Desulfobacterales</taxon>
        <taxon>Desulfatirhabdiaceae</taxon>
        <taxon>Desulfatirhabdium</taxon>
    </lineage>
</organism>
<dbReference type="InterPro" id="IPR006063">
    <property type="entry name" value="HisA_bact_arch"/>
</dbReference>
<dbReference type="InterPro" id="IPR044524">
    <property type="entry name" value="Isoase_HisA-like"/>
</dbReference>
<dbReference type="InterPro" id="IPR023016">
    <property type="entry name" value="HisA/PriA"/>
</dbReference>
<keyword evidence="6 9" id="KW-0028">Amino-acid biosynthesis</keyword>
<keyword evidence="8 9" id="KW-0413">Isomerase</keyword>
<protein>
    <recommendedName>
        <fullName evidence="9 11">1-(5-phosphoribosyl)-5-[(5-phosphoribosylamino)methylideneamino] imidazole-4-carboxamide isomerase</fullName>
        <ecNumber evidence="9 11">5.3.1.16</ecNumber>
    </recommendedName>
    <alternativeName>
        <fullName evidence="9">Phosphoribosylformimino-5-aminoimidazole carboxamide ribotide isomerase</fullName>
    </alternativeName>
</protein>
<feature type="active site" description="Proton donor" evidence="9">
    <location>
        <position position="129"/>
    </location>
</feature>
<comment type="caution">
    <text evidence="12">The sequence shown here is derived from an EMBL/GenBank/DDBJ whole genome shotgun (WGS) entry which is preliminary data.</text>
</comment>
<dbReference type="HAMAP" id="MF_01014">
    <property type="entry name" value="HisA"/>
    <property type="match status" value="1"/>
</dbReference>
<keyword evidence="7 9" id="KW-0368">Histidine biosynthesis</keyword>
<dbReference type="Pfam" id="PF00977">
    <property type="entry name" value="His_biosynth"/>
    <property type="match status" value="1"/>
</dbReference>
<dbReference type="SUPFAM" id="SSF51366">
    <property type="entry name" value="Ribulose-phoshate binding barrel"/>
    <property type="match status" value="1"/>
</dbReference>
<comment type="subcellular location">
    <subcellularLocation>
        <location evidence="2 9 11">Cytoplasm</location>
    </subcellularLocation>
</comment>
<dbReference type="AlphaFoldDB" id="A0A7C4MPZ9"/>
<proteinExistence type="inferred from homology"/>
<evidence type="ECO:0000313" key="12">
    <source>
        <dbReference type="EMBL" id="HGU32286.1"/>
    </source>
</evidence>
<name>A0A7C4MPZ9_9BACT</name>
<evidence type="ECO:0000256" key="3">
    <source>
        <dbReference type="ARBA" id="ARBA00005133"/>
    </source>
</evidence>
<dbReference type="InterPro" id="IPR013785">
    <property type="entry name" value="Aldolase_TIM"/>
</dbReference>
<evidence type="ECO:0000256" key="4">
    <source>
        <dbReference type="ARBA" id="ARBA00009667"/>
    </source>
</evidence>
<evidence type="ECO:0000256" key="10">
    <source>
        <dbReference type="RuleBase" id="RU003657"/>
    </source>
</evidence>
<dbReference type="InterPro" id="IPR006062">
    <property type="entry name" value="His_biosynth"/>
</dbReference>
<evidence type="ECO:0000256" key="7">
    <source>
        <dbReference type="ARBA" id="ARBA00023102"/>
    </source>
</evidence>
<dbReference type="NCBIfam" id="TIGR00007">
    <property type="entry name" value="1-(5-phosphoribosyl)-5-[(5-phosphoribosylamino)methylideneamino]imidazole-4-carboxamide isomerase"/>
    <property type="match status" value="1"/>
</dbReference>
<comment type="catalytic activity">
    <reaction evidence="1 9 11">
        <text>1-(5-phospho-beta-D-ribosyl)-5-[(5-phospho-beta-D-ribosylamino)methylideneamino]imidazole-4-carboxamide = 5-[(5-phospho-1-deoxy-D-ribulos-1-ylimino)methylamino]-1-(5-phospho-beta-D-ribosyl)imidazole-4-carboxamide</text>
        <dbReference type="Rhea" id="RHEA:15469"/>
        <dbReference type="ChEBI" id="CHEBI:58435"/>
        <dbReference type="ChEBI" id="CHEBI:58525"/>
        <dbReference type="EC" id="5.3.1.16"/>
    </reaction>
</comment>
<dbReference type="GO" id="GO:0005737">
    <property type="term" value="C:cytoplasm"/>
    <property type="evidence" value="ECO:0007669"/>
    <property type="project" value="UniProtKB-SubCell"/>
</dbReference>
<evidence type="ECO:0000256" key="9">
    <source>
        <dbReference type="HAMAP-Rule" id="MF_01014"/>
    </source>
</evidence>
<dbReference type="FunFam" id="3.20.20.70:FF:000009">
    <property type="entry name" value="1-(5-phosphoribosyl)-5-[(5-phosphoribosylamino)methylideneamino] imidazole-4-carboxamide isomerase"/>
    <property type="match status" value="1"/>
</dbReference>
<comment type="similarity">
    <text evidence="4 9 10">Belongs to the HisA/HisF family.</text>
</comment>